<evidence type="ECO:0000313" key="2">
    <source>
        <dbReference type="EnsemblMetazoa" id="AEPI011010-PA"/>
    </source>
</evidence>
<accession>A0A182PVM3</accession>
<dbReference type="EnsemblMetazoa" id="AEPI011010-RA">
    <property type="protein sequence ID" value="AEPI011010-PA"/>
    <property type="gene ID" value="AEPI011010"/>
</dbReference>
<feature type="signal peptide" evidence="1">
    <location>
        <begin position="1"/>
        <end position="25"/>
    </location>
</feature>
<proteinExistence type="predicted"/>
<name>A0A182PVM3_9DIPT</name>
<keyword evidence="1" id="KW-0732">Signal</keyword>
<reference evidence="3" key="1">
    <citation type="submission" date="2013-03" db="EMBL/GenBank/DDBJ databases">
        <title>The Genome Sequence of Anopheles epiroticus epiroticus2.</title>
        <authorList>
            <consortium name="The Broad Institute Genomics Platform"/>
            <person name="Neafsey D.E."/>
            <person name="Howell P."/>
            <person name="Walker B."/>
            <person name="Young S.K."/>
            <person name="Zeng Q."/>
            <person name="Gargeya S."/>
            <person name="Fitzgerald M."/>
            <person name="Haas B."/>
            <person name="Abouelleil A."/>
            <person name="Allen A.W."/>
            <person name="Alvarado L."/>
            <person name="Arachchi H.M."/>
            <person name="Berlin A.M."/>
            <person name="Chapman S.B."/>
            <person name="Gainer-Dewar J."/>
            <person name="Goldberg J."/>
            <person name="Griggs A."/>
            <person name="Gujja S."/>
            <person name="Hansen M."/>
            <person name="Howarth C."/>
            <person name="Imamovic A."/>
            <person name="Ireland A."/>
            <person name="Larimer J."/>
            <person name="McCowan C."/>
            <person name="Murphy C."/>
            <person name="Pearson M."/>
            <person name="Poon T.W."/>
            <person name="Priest M."/>
            <person name="Roberts A."/>
            <person name="Saif S."/>
            <person name="Shea T."/>
            <person name="Sisk P."/>
            <person name="Sykes S."/>
            <person name="Wortman J."/>
            <person name="Nusbaum C."/>
            <person name="Birren B."/>
        </authorList>
    </citation>
    <scope>NUCLEOTIDE SEQUENCE [LARGE SCALE GENOMIC DNA]</scope>
    <source>
        <strain evidence="3">Epiroticus2</strain>
    </source>
</reference>
<dbReference type="Proteomes" id="UP000075885">
    <property type="component" value="Unassembled WGS sequence"/>
</dbReference>
<evidence type="ECO:0000313" key="3">
    <source>
        <dbReference type="Proteomes" id="UP000075885"/>
    </source>
</evidence>
<organism evidence="2 3">
    <name type="scientific">Anopheles epiroticus</name>
    <dbReference type="NCBI Taxonomy" id="199890"/>
    <lineage>
        <taxon>Eukaryota</taxon>
        <taxon>Metazoa</taxon>
        <taxon>Ecdysozoa</taxon>
        <taxon>Arthropoda</taxon>
        <taxon>Hexapoda</taxon>
        <taxon>Insecta</taxon>
        <taxon>Pterygota</taxon>
        <taxon>Neoptera</taxon>
        <taxon>Endopterygota</taxon>
        <taxon>Diptera</taxon>
        <taxon>Nematocera</taxon>
        <taxon>Culicoidea</taxon>
        <taxon>Culicidae</taxon>
        <taxon>Anophelinae</taxon>
        <taxon>Anopheles</taxon>
    </lineage>
</organism>
<dbReference type="VEuPathDB" id="VectorBase:AEPI011010"/>
<evidence type="ECO:0000256" key="1">
    <source>
        <dbReference type="SAM" id="SignalP"/>
    </source>
</evidence>
<reference evidence="2" key="2">
    <citation type="submission" date="2020-05" db="UniProtKB">
        <authorList>
            <consortium name="EnsemblMetazoa"/>
        </authorList>
    </citation>
    <scope>IDENTIFICATION</scope>
    <source>
        <strain evidence="2">Epiroticus2</strain>
    </source>
</reference>
<keyword evidence="3" id="KW-1185">Reference proteome</keyword>
<protein>
    <submittedName>
        <fullName evidence="2">Uncharacterized protein</fullName>
    </submittedName>
</protein>
<feature type="chain" id="PRO_5008131976" evidence="1">
    <location>
        <begin position="26"/>
        <end position="167"/>
    </location>
</feature>
<dbReference type="AlphaFoldDB" id="A0A182PVM3"/>
<sequence>MELVCKGLIPLLLLQLLLYLAVVSTFGVETTSQLPSIYLKYLRTRTPSKSNVLHVEEVLEVFRTERKPSRYGVTNALVNHFLANEMLRAIGQTTSTTTTTTVAPANRQPSTIRAPVYDTNNPSYKYLYSPSITATKYSGYPSKSVIIIKEADQLMTSKASAEEATMR</sequence>